<name>A0AAJ5WVZ8_9BACT</name>
<dbReference type="Gene3D" id="3.40.50.2000">
    <property type="entry name" value="Glycogen Phosphorylase B"/>
    <property type="match status" value="2"/>
</dbReference>
<feature type="domain" description="Glycosyl transferase family 1" evidence="1">
    <location>
        <begin position="182"/>
        <end position="321"/>
    </location>
</feature>
<proteinExistence type="predicted"/>
<dbReference type="InterPro" id="IPR001296">
    <property type="entry name" value="Glyco_trans_1"/>
</dbReference>
<accession>A0AAJ5WVZ8</accession>
<feature type="domain" description="Glycosyltransferase subfamily 4-like N-terminal" evidence="2">
    <location>
        <begin position="12"/>
        <end position="181"/>
    </location>
</feature>
<dbReference type="InterPro" id="IPR050194">
    <property type="entry name" value="Glycosyltransferase_grp1"/>
</dbReference>
<dbReference type="GO" id="GO:0016757">
    <property type="term" value="F:glycosyltransferase activity"/>
    <property type="evidence" value="ECO:0007669"/>
    <property type="project" value="UniProtKB-KW"/>
</dbReference>
<evidence type="ECO:0000313" key="4">
    <source>
        <dbReference type="Proteomes" id="UP001220610"/>
    </source>
</evidence>
<dbReference type="PANTHER" id="PTHR45947">
    <property type="entry name" value="SULFOQUINOVOSYL TRANSFERASE SQD2"/>
    <property type="match status" value="1"/>
</dbReference>
<dbReference type="AlphaFoldDB" id="A0AAJ5WVZ8"/>
<dbReference type="EMBL" id="CP119311">
    <property type="protein sequence ID" value="WEK37598.1"/>
    <property type="molecule type" value="Genomic_DNA"/>
</dbReference>
<dbReference type="PANTHER" id="PTHR45947:SF3">
    <property type="entry name" value="SULFOQUINOVOSYL TRANSFERASE SQD2"/>
    <property type="match status" value="1"/>
</dbReference>
<reference evidence="3" key="1">
    <citation type="submission" date="2023-03" db="EMBL/GenBank/DDBJ databases">
        <title>Andean soil-derived lignocellulolytic bacterial consortium as a source of novel taxa and putative plastic-active enzymes.</title>
        <authorList>
            <person name="Diaz-Garcia L."/>
            <person name="Chuvochina M."/>
            <person name="Feuerriegel G."/>
            <person name="Bunk B."/>
            <person name="Sproer C."/>
            <person name="Streit W.R."/>
            <person name="Rodriguez L.M."/>
            <person name="Overmann J."/>
            <person name="Jimenez D.J."/>
        </authorList>
    </citation>
    <scope>NUCLEOTIDE SEQUENCE</scope>
    <source>
        <strain evidence="3">MAG 7</strain>
    </source>
</reference>
<evidence type="ECO:0000259" key="2">
    <source>
        <dbReference type="Pfam" id="PF13439"/>
    </source>
</evidence>
<dbReference type="EC" id="2.4.-.-" evidence="3"/>
<dbReference type="SUPFAM" id="SSF53756">
    <property type="entry name" value="UDP-Glycosyltransferase/glycogen phosphorylase"/>
    <property type="match status" value="1"/>
</dbReference>
<evidence type="ECO:0000313" key="3">
    <source>
        <dbReference type="EMBL" id="WEK37598.1"/>
    </source>
</evidence>
<dbReference type="InterPro" id="IPR028098">
    <property type="entry name" value="Glyco_trans_4-like_N"/>
</dbReference>
<dbReference type="Pfam" id="PF13439">
    <property type="entry name" value="Glyco_transf_4"/>
    <property type="match status" value="1"/>
</dbReference>
<organism evidence="3 4">
    <name type="scientific">Candidatus Pseudobacter hemicellulosilyticus</name>
    <dbReference type="NCBI Taxonomy" id="3121375"/>
    <lineage>
        <taxon>Bacteria</taxon>
        <taxon>Pseudomonadati</taxon>
        <taxon>Bacteroidota</taxon>
        <taxon>Chitinophagia</taxon>
        <taxon>Chitinophagales</taxon>
        <taxon>Chitinophagaceae</taxon>
        <taxon>Pseudobacter</taxon>
    </lineage>
</organism>
<dbReference type="Pfam" id="PF00534">
    <property type="entry name" value="Glycos_transf_1"/>
    <property type="match status" value="1"/>
</dbReference>
<protein>
    <submittedName>
        <fullName evidence="3">Glycosyltransferase</fullName>
        <ecNumber evidence="3">2.4.-.-</ecNumber>
    </submittedName>
</protein>
<keyword evidence="3" id="KW-0328">Glycosyltransferase</keyword>
<evidence type="ECO:0000259" key="1">
    <source>
        <dbReference type="Pfam" id="PF00534"/>
    </source>
</evidence>
<gene>
    <name evidence="3" type="ORF">P0Y53_08795</name>
</gene>
<keyword evidence="3" id="KW-0808">Transferase</keyword>
<dbReference type="Proteomes" id="UP001220610">
    <property type="component" value="Chromosome"/>
</dbReference>
<sequence>MKIVHVAEPFAGGIVAFLKSLAENLPDDMHIIIHGERASVMSIPEAKNQLRNCQVRFIHWRSAQRSIHPRKDTAAFIELYTILKRLKKRKLVDAVHLHSSKSGFIGRIVCRLLNMPTVIYTPNGAPFLVGTSKLSNFLYRQLERFAFSFGGQVVCCSPSEQAEYKKVGIPAITINNGINFDNNSSPADKPSKKFCIVTSGRILHQKNPSLFNSIAGYFEEFPHFKFVWIGDGPQRELLTASNIIVTGWQPREDVASLISNASIYISTAQFEGLPFAVLEALALKKPVLLTDSVGNRDLVKNCLNGDLFKHSSQAIVKVLQYANNASMLNVMGQYSMQYGREYFNANNTSTRYRKLYQGLYSQESL</sequence>